<sequence>MLRISDIVRRDEFSENVSMEKKTVTLNSQEQQRIKRLNEHMAGLLSIKQVAELMQVSERQVY</sequence>
<accession>A0A5J4KUZ3</accession>
<evidence type="ECO:0000313" key="2">
    <source>
        <dbReference type="Proteomes" id="UP000326912"/>
    </source>
</evidence>
<comment type="caution">
    <text evidence="1">The sequence shown here is derived from an EMBL/GenBank/DDBJ whole genome shotgun (WGS) entry which is preliminary data.</text>
</comment>
<name>A0A5J4KUZ3_9CHLR</name>
<dbReference type="AlphaFoldDB" id="A0A5J4KUZ3"/>
<organism evidence="1 2">
    <name type="scientific">Dictyobacter vulcani</name>
    <dbReference type="NCBI Taxonomy" id="2607529"/>
    <lineage>
        <taxon>Bacteria</taxon>
        <taxon>Bacillati</taxon>
        <taxon>Chloroflexota</taxon>
        <taxon>Ktedonobacteria</taxon>
        <taxon>Ktedonobacterales</taxon>
        <taxon>Dictyobacteraceae</taxon>
        <taxon>Dictyobacter</taxon>
    </lineage>
</organism>
<dbReference type="EMBL" id="BKZW01000002">
    <property type="protein sequence ID" value="GER89909.1"/>
    <property type="molecule type" value="Genomic_DNA"/>
</dbReference>
<gene>
    <name evidence="1" type="ORF">KDW_40710</name>
</gene>
<proteinExistence type="predicted"/>
<keyword evidence="2" id="KW-1185">Reference proteome</keyword>
<protein>
    <submittedName>
        <fullName evidence="1">Uncharacterized protein</fullName>
    </submittedName>
</protein>
<evidence type="ECO:0000313" key="1">
    <source>
        <dbReference type="EMBL" id="GER89909.1"/>
    </source>
</evidence>
<reference evidence="1 2" key="1">
    <citation type="submission" date="2019-10" db="EMBL/GenBank/DDBJ databases">
        <title>Dictyobacter vulcani sp. nov., within the class Ktedonobacteria, isolated from soil of volcanic Mt. Zao.</title>
        <authorList>
            <person name="Zheng Y."/>
            <person name="Wang C.M."/>
            <person name="Sakai Y."/>
            <person name="Abe K."/>
            <person name="Yokota A."/>
            <person name="Yabe S."/>
        </authorList>
    </citation>
    <scope>NUCLEOTIDE SEQUENCE [LARGE SCALE GENOMIC DNA]</scope>
    <source>
        <strain evidence="1 2">W12</strain>
    </source>
</reference>
<dbReference type="Proteomes" id="UP000326912">
    <property type="component" value="Unassembled WGS sequence"/>
</dbReference>